<accession>A0A7J9D694</accession>
<name>A0A7J9D694_GOSGO</name>
<dbReference type="AlphaFoldDB" id="A0A7J9D694"/>
<organism evidence="1 2">
    <name type="scientific">Gossypium gossypioides</name>
    <name type="common">Mexican cotton</name>
    <name type="synonym">Selera gossypioides</name>
    <dbReference type="NCBI Taxonomy" id="34282"/>
    <lineage>
        <taxon>Eukaryota</taxon>
        <taxon>Viridiplantae</taxon>
        <taxon>Streptophyta</taxon>
        <taxon>Embryophyta</taxon>
        <taxon>Tracheophyta</taxon>
        <taxon>Spermatophyta</taxon>
        <taxon>Magnoliopsida</taxon>
        <taxon>eudicotyledons</taxon>
        <taxon>Gunneridae</taxon>
        <taxon>Pentapetalae</taxon>
        <taxon>rosids</taxon>
        <taxon>malvids</taxon>
        <taxon>Malvales</taxon>
        <taxon>Malvaceae</taxon>
        <taxon>Malvoideae</taxon>
        <taxon>Gossypium</taxon>
    </lineage>
</organism>
<reference evidence="1 2" key="1">
    <citation type="journal article" date="2019" name="Genome Biol. Evol.">
        <title>Insights into the evolution of the New World diploid cottons (Gossypium, subgenus Houzingenia) based on genome sequencing.</title>
        <authorList>
            <person name="Grover C.E."/>
            <person name="Arick M.A. 2nd"/>
            <person name="Thrash A."/>
            <person name="Conover J.L."/>
            <person name="Sanders W.S."/>
            <person name="Peterson D.G."/>
            <person name="Frelichowski J.E."/>
            <person name="Scheffler J.A."/>
            <person name="Scheffler B.E."/>
            <person name="Wendel J.F."/>
        </authorList>
    </citation>
    <scope>NUCLEOTIDE SEQUENCE [LARGE SCALE GENOMIC DNA]</scope>
    <source>
        <strain evidence="1">5</strain>
        <tissue evidence="1">Leaf</tissue>
    </source>
</reference>
<keyword evidence="2" id="KW-1185">Reference proteome</keyword>
<proteinExistence type="predicted"/>
<gene>
    <name evidence="1" type="ORF">Gogos_021037</name>
</gene>
<dbReference type="OrthoDB" id="1002526at2759"/>
<dbReference type="EMBL" id="JABEZY010273919">
    <property type="protein sequence ID" value="MBA0756263.1"/>
    <property type="molecule type" value="Genomic_DNA"/>
</dbReference>
<evidence type="ECO:0000313" key="2">
    <source>
        <dbReference type="Proteomes" id="UP000593579"/>
    </source>
</evidence>
<comment type="caution">
    <text evidence="1">The sequence shown here is derived from an EMBL/GenBank/DDBJ whole genome shotgun (WGS) entry which is preliminary data.</text>
</comment>
<feature type="non-terminal residue" evidence="1">
    <location>
        <position position="93"/>
    </location>
</feature>
<dbReference type="Proteomes" id="UP000593579">
    <property type="component" value="Unassembled WGS sequence"/>
</dbReference>
<sequence length="93" mass="10552">EKKDVKLVLGNEEGLKDDINYELCLVGKFLGEWVTPGTVDEEEEFALAMWESFDVSFSYKCLSLICYLCGTIDYSISNRPKLLDLSEGPVVYE</sequence>
<evidence type="ECO:0000313" key="1">
    <source>
        <dbReference type="EMBL" id="MBA0756263.1"/>
    </source>
</evidence>
<protein>
    <submittedName>
        <fullName evidence="1">Uncharacterized protein</fullName>
    </submittedName>
</protein>